<sequence length="162" mass="18083">PKPADRAGYAAQTAPRISDSTSDSSSSPSKELMSTRTSPRKSLTTSKLSKANTTKTNTTKTRSKKLTPVLKEIRELQKSTNLLIPRAPFLRLLRELLQQRSTGIRITEMAVEALREASENVLVSVFEDSYLLALHAKRVTLMPRDISLLLRIRNDFNLLSST</sequence>
<keyword evidence="5" id="KW-1185">Reference proteome</keyword>
<evidence type="ECO:0000313" key="5">
    <source>
        <dbReference type="Proteomes" id="UP000276133"/>
    </source>
</evidence>
<dbReference type="GO" id="GO:0046982">
    <property type="term" value="F:protein heterodimerization activity"/>
    <property type="evidence" value="ECO:0007669"/>
    <property type="project" value="InterPro"/>
</dbReference>
<feature type="non-terminal residue" evidence="4">
    <location>
        <position position="1"/>
    </location>
</feature>
<dbReference type="SMART" id="SM00428">
    <property type="entry name" value="H3"/>
    <property type="match status" value="1"/>
</dbReference>
<feature type="region of interest" description="Disordered" evidence="2">
    <location>
        <begin position="1"/>
        <end position="66"/>
    </location>
</feature>
<feature type="domain" description="Core Histone H2A/H2B/H3" evidence="3">
    <location>
        <begin position="69"/>
        <end position="152"/>
    </location>
</feature>
<dbReference type="GO" id="GO:0030527">
    <property type="term" value="F:structural constituent of chromatin"/>
    <property type="evidence" value="ECO:0007669"/>
    <property type="project" value="InterPro"/>
</dbReference>
<protein>
    <submittedName>
        <fullName evidence="4">Histone H3</fullName>
    </submittedName>
</protein>
<comment type="similarity">
    <text evidence="1">Belongs to the histone H3 family.</text>
</comment>
<evidence type="ECO:0000313" key="4">
    <source>
        <dbReference type="EMBL" id="RMZ93423.1"/>
    </source>
</evidence>
<dbReference type="PANTHER" id="PTHR11426">
    <property type="entry name" value="HISTONE H3"/>
    <property type="match status" value="1"/>
</dbReference>
<dbReference type="InterPro" id="IPR009072">
    <property type="entry name" value="Histone-fold"/>
</dbReference>
<dbReference type="PRINTS" id="PR00622">
    <property type="entry name" value="HISTONEH3"/>
</dbReference>
<accession>A0A3M7P334</accession>
<dbReference type="Gene3D" id="1.10.20.10">
    <property type="entry name" value="Histone, subunit A"/>
    <property type="match status" value="1"/>
</dbReference>
<reference evidence="4 5" key="1">
    <citation type="journal article" date="2018" name="Sci. Rep.">
        <title>Genomic signatures of local adaptation to the degree of environmental predictability in rotifers.</title>
        <authorList>
            <person name="Franch-Gras L."/>
            <person name="Hahn C."/>
            <person name="Garcia-Roger E.M."/>
            <person name="Carmona M.J."/>
            <person name="Serra M."/>
            <person name="Gomez A."/>
        </authorList>
    </citation>
    <scope>NUCLEOTIDE SEQUENCE [LARGE SCALE GENOMIC DNA]</scope>
    <source>
        <strain evidence="4">HYR1</strain>
    </source>
</reference>
<evidence type="ECO:0000256" key="2">
    <source>
        <dbReference type="SAM" id="MobiDB-lite"/>
    </source>
</evidence>
<dbReference type="OrthoDB" id="420022at2759"/>
<organism evidence="4 5">
    <name type="scientific">Brachionus plicatilis</name>
    <name type="common">Marine rotifer</name>
    <name type="synonym">Brachionus muelleri</name>
    <dbReference type="NCBI Taxonomy" id="10195"/>
    <lineage>
        <taxon>Eukaryota</taxon>
        <taxon>Metazoa</taxon>
        <taxon>Spiralia</taxon>
        <taxon>Gnathifera</taxon>
        <taxon>Rotifera</taxon>
        <taxon>Eurotatoria</taxon>
        <taxon>Monogononta</taxon>
        <taxon>Pseudotrocha</taxon>
        <taxon>Ploima</taxon>
        <taxon>Brachionidae</taxon>
        <taxon>Brachionus</taxon>
    </lineage>
</organism>
<dbReference type="GO" id="GO:0000786">
    <property type="term" value="C:nucleosome"/>
    <property type="evidence" value="ECO:0007669"/>
    <property type="project" value="InterPro"/>
</dbReference>
<dbReference type="Proteomes" id="UP000276133">
    <property type="component" value="Unassembled WGS sequence"/>
</dbReference>
<comment type="caution">
    <text evidence="4">The sequence shown here is derived from an EMBL/GenBank/DDBJ whole genome shotgun (WGS) entry which is preliminary data.</text>
</comment>
<dbReference type="STRING" id="10195.A0A3M7P334"/>
<dbReference type="GO" id="GO:0003677">
    <property type="term" value="F:DNA binding"/>
    <property type="evidence" value="ECO:0007669"/>
    <property type="project" value="InterPro"/>
</dbReference>
<dbReference type="InterPro" id="IPR007125">
    <property type="entry name" value="H2A/H2B/H3"/>
</dbReference>
<gene>
    <name evidence="4" type="ORF">BpHYR1_032580</name>
</gene>
<dbReference type="EMBL" id="REGN01013825">
    <property type="protein sequence ID" value="RMZ93423.1"/>
    <property type="molecule type" value="Genomic_DNA"/>
</dbReference>
<dbReference type="Pfam" id="PF00125">
    <property type="entry name" value="Histone"/>
    <property type="match status" value="1"/>
</dbReference>
<dbReference type="AlphaFoldDB" id="A0A3M7P334"/>
<evidence type="ECO:0000259" key="3">
    <source>
        <dbReference type="Pfam" id="PF00125"/>
    </source>
</evidence>
<name>A0A3M7P334_BRAPC</name>
<dbReference type="SUPFAM" id="SSF47113">
    <property type="entry name" value="Histone-fold"/>
    <property type="match status" value="1"/>
</dbReference>
<evidence type="ECO:0000256" key="1">
    <source>
        <dbReference type="ARBA" id="ARBA00010343"/>
    </source>
</evidence>
<proteinExistence type="inferred from homology"/>
<dbReference type="InterPro" id="IPR000164">
    <property type="entry name" value="Histone_H3/CENP-A"/>
</dbReference>
<feature type="compositionally biased region" description="Low complexity" evidence="2">
    <location>
        <begin position="18"/>
        <end position="60"/>
    </location>
</feature>